<dbReference type="GO" id="GO:0003954">
    <property type="term" value="F:NADH dehydrogenase activity"/>
    <property type="evidence" value="ECO:0007669"/>
    <property type="project" value="InterPro"/>
</dbReference>
<dbReference type="GO" id="GO:0005743">
    <property type="term" value="C:mitochondrial inner membrane"/>
    <property type="evidence" value="ECO:0007669"/>
    <property type="project" value="UniProtKB-SubCell"/>
</dbReference>
<name>A8Q8S9_MALGO</name>
<evidence type="ECO:0000256" key="6">
    <source>
        <dbReference type="ARBA" id="ARBA00022946"/>
    </source>
</evidence>
<dbReference type="RefSeq" id="XP_001729302.1">
    <property type="nucleotide sequence ID" value="XM_001729250.1"/>
</dbReference>
<evidence type="ECO:0000256" key="3">
    <source>
        <dbReference type="ARBA" id="ARBA00022630"/>
    </source>
</evidence>
<organism evidence="11 12">
    <name type="scientific">Malassezia globosa (strain ATCC MYA-4612 / CBS 7966)</name>
    <name type="common">Dandruff-associated fungus</name>
    <dbReference type="NCBI Taxonomy" id="425265"/>
    <lineage>
        <taxon>Eukaryota</taxon>
        <taxon>Fungi</taxon>
        <taxon>Dikarya</taxon>
        <taxon>Basidiomycota</taxon>
        <taxon>Ustilaginomycotina</taxon>
        <taxon>Malasseziomycetes</taxon>
        <taxon>Malasseziales</taxon>
        <taxon>Malasseziaceae</taxon>
        <taxon>Malassezia</taxon>
    </lineage>
</organism>
<dbReference type="InParanoid" id="A8Q8S9"/>
<accession>A8Q8S9</accession>
<dbReference type="InterPro" id="IPR036188">
    <property type="entry name" value="FAD/NAD-bd_sf"/>
</dbReference>
<comment type="caution">
    <text evidence="11">The sequence shown here is derived from an EMBL/GenBank/DDBJ whole genome shotgun (WGS) entry which is preliminary data.</text>
</comment>
<feature type="domain" description="EF-hand" evidence="10">
    <location>
        <begin position="519"/>
        <end position="554"/>
    </location>
</feature>
<evidence type="ECO:0000313" key="11">
    <source>
        <dbReference type="EMBL" id="EDP42088.1"/>
    </source>
</evidence>
<evidence type="ECO:0000259" key="10">
    <source>
        <dbReference type="PROSITE" id="PS50222"/>
    </source>
</evidence>
<evidence type="ECO:0000256" key="1">
    <source>
        <dbReference type="ARBA" id="ARBA00004137"/>
    </source>
</evidence>
<keyword evidence="9" id="KW-0472">Membrane</keyword>
<dbReference type="Gene3D" id="3.50.50.100">
    <property type="match status" value="2"/>
</dbReference>
<evidence type="ECO:0000256" key="7">
    <source>
        <dbReference type="ARBA" id="ARBA00023002"/>
    </source>
</evidence>
<protein>
    <recommendedName>
        <fullName evidence="10">EF-hand domain-containing protein</fullName>
    </recommendedName>
</protein>
<dbReference type="InterPro" id="IPR002048">
    <property type="entry name" value="EF_hand_dom"/>
</dbReference>
<dbReference type="VEuPathDB" id="FungiDB:MGL_3337"/>
<dbReference type="AlphaFoldDB" id="A8Q8S9"/>
<keyword evidence="5" id="KW-0106">Calcium</keyword>
<dbReference type="Pfam" id="PF13499">
    <property type="entry name" value="EF-hand_7"/>
    <property type="match status" value="1"/>
</dbReference>
<gene>
    <name evidence="11" type="ORF">MGL_3337</name>
</gene>
<dbReference type="GeneID" id="5853615"/>
<dbReference type="CDD" id="cd00051">
    <property type="entry name" value="EFh"/>
    <property type="match status" value="1"/>
</dbReference>
<dbReference type="GO" id="GO:0005509">
    <property type="term" value="F:calcium ion binding"/>
    <property type="evidence" value="ECO:0007669"/>
    <property type="project" value="InterPro"/>
</dbReference>
<dbReference type="KEGG" id="mgl:MGL_3337"/>
<dbReference type="STRING" id="425265.A8Q8S9"/>
<dbReference type="EMBL" id="AAYY01000013">
    <property type="protein sequence ID" value="EDP42088.1"/>
    <property type="molecule type" value="Genomic_DNA"/>
</dbReference>
<dbReference type="Pfam" id="PF22366">
    <property type="entry name" value="NDH2_C"/>
    <property type="match status" value="1"/>
</dbReference>
<dbReference type="SUPFAM" id="SSF51905">
    <property type="entry name" value="FAD/NAD(P)-binding domain"/>
    <property type="match status" value="2"/>
</dbReference>
<evidence type="ECO:0000256" key="9">
    <source>
        <dbReference type="SAM" id="Phobius"/>
    </source>
</evidence>
<evidence type="ECO:0000256" key="4">
    <source>
        <dbReference type="ARBA" id="ARBA00022827"/>
    </source>
</evidence>
<keyword evidence="9" id="KW-1133">Transmembrane helix</keyword>
<dbReference type="PANTHER" id="PTHR43706:SF50">
    <property type="entry name" value="NADH DEHYDROGENASE (UBIQUINONE)-RELATED"/>
    <property type="match status" value="1"/>
</dbReference>
<dbReference type="Pfam" id="PF07992">
    <property type="entry name" value="Pyr_redox_2"/>
    <property type="match status" value="1"/>
</dbReference>
<feature type="transmembrane region" description="Helical" evidence="9">
    <location>
        <begin position="56"/>
        <end position="78"/>
    </location>
</feature>
<dbReference type="InterPro" id="IPR018247">
    <property type="entry name" value="EF_Hand_1_Ca_BS"/>
</dbReference>
<dbReference type="InterPro" id="IPR023753">
    <property type="entry name" value="FAD/NAD-binding_dom"/>
</dbReference>
<dbReference type="PANTHER" id="PTHR43706">
    <property type="entry name" value="NADH DEHYDROGENASE"/>
    <property type="match status" value="1"/>
</dbReference>
<keyword evidence="9" id="KW-0812">Transmembrane</keyword>
<dbReference type="SMART" id="SM00054">
    <property type="entry name" value="EFh"/>
    <property type="match status" value="2"/>
</dbReference>
<keyword evidence="8" id="KW-0520">NAD</keyword>
<dbReference type="OMA" id="HVDVLTN"/>
<evidence type="ECO:0000256" key="2">
    <source>
        <dbReference type="ARBA" id="ARBA00005272"/>
    </source>
</evidence>
<dbReference type="SUPFAM" id="SSF47473">
    <property type="entry name" value="EF-hand"/>
    <property type="match status" value="1"/>
</dbReference>
<feature type="domain" description="EF-hand" evidence="10">
    <location>
        <begin position="487"/>
        <end position="513"/>
    </location>
</feature>
<dbReference type="PROSITE" id="PS50222">
    <property type="entry name" value="EF_HAND_2"/>
    <property type="match status" value="2"/>
</dbReference>
<dbReference type="PROSITE" id="PS00018">
    <property type="entry name" value="EF_HAND_1"/>
    <property type="match status" value="2"/>
</dbReference>
<reference evidence="11 12" key="1">
    <citation type="journal article" date="2007" name="Proc. Natl. Acad. Sci. U.S.A.">
        <title>Dandruff-associated Malassezia genomes reveal convergent and divergent virulence traits shared with plant and human fungal pathogens.</title>
        <authorList>
            <person name="Xu J."/>
            <person name="Saunders C.W."/>
            <person name="Hu P."/>
            <person name="Grant R.A."/>
            <person name="Boekhout T."/>
            <person name="Kuramae E.E."/>
            <person name="Kronstad J.W."/>
            <person name="Deangelis Y.M."/>
            <person name="Reeder N.L."/>
            <person name="Johnstone K.R."/>
            <person name="Leland M."/>
            <person name="Fieno A.M."/>
            <person name="Begley W.M."/>
            <person name="Sun Y."/>
            <person name="Lacey M.P."/>
            <person name="Chaudhary T."/>
            <person name="Keough T."/>
            <person name="Chu L."/>
            <person name="Sears R."/>
            <person name="Yuan B."/>
            <person name="Dawson T.L.Jr."/>
        </authorList>
    </citation>
    <scope>NUCLEOTIDE SEQUENCE [LARGE SCALE GENOMIC DNA]</scope>
    <source>
        <strain evidence="12">ATCC MYA-4612 / CBS 7966</strain>
    </source>
</reference>
<dbReference type="InterPro" id="IPR054585">
    <property type="entry name" value="NDH2-like_C"/>
</dbReference>
<keyword evidence="3" id="KW-0285">Flavoprotein</keyword>
<keyword evidence="4" id="KW-0274">FAD</keyword>
<proteinExistence type="inferred from homology"/>
<evidence type="ECO:0000313" key="12">
    <source>
        <dbReference type="Proteomes" id="UP000008837"/>
    </source>
</evidence>
<dbReference type="InterPro" id="IPR045024">
    <property type="entry name" value="NDH-2"/>
</dbReference>
<sequence>MRPVVPPLMHQALRSSFKQPYLPGRHGILMKSHRFSSSIRRDSIGKKIWQFRSVRYPVYAVGSIIFTITAAVSGLLLYDSMTYHKVSIQEPVQTMPLDHVRGGPDNRPILPRFVDPETHEELKTQQAKERLVIVGGGWGAVSLLRSLDPDTYDVTVVSPTNYFLFTPLLPAVTVGTVGTSSVVESLRRILQRCHGQFVQGAARNVHPHDKLDANTLQLAENARGLLEVEVISDQWDGDVQAKHKVNEKSLIYVPYDKLVIAVGCVTNDFGAKGLEHAHRLKCMSDAMSLRKHILENFERASLPTTAEEERKRLLSFVICGGGPTGVEVAAEIFDLIHEDIHKYFPSYLPHEANVHLLQHPSHILNTYSEKISEFAEERFRKEKLNVVTNAHVDEITPTSVTYTLTNPLTETQEKCTVPTGCTVWSAGVKMNDFTHLLSTTLPNQGHRHALKVDSQLRVLGTEPGTIYAVGDASTIDRDIRGYVVDNFAKFDKDHDGKLSVAEFGQLIKVLRQRFPIASHQLKNVRQLFIQYDHNRDHVMSSHEVIDLVMDATKHMTSYPPTAQIAAQEGRYLGRKLNVYGKLKAQQKLPDVKPDALDDMIYKPFKFHNLGSIAYLGNAAAFDLPLPEPFKTFFGGIVAMYAWRSVYLSELVSLRTRALVLGDFIKRELWGRDVSWL</sequence>
<dbReference type="FunCoup" id="A8Q8S9">
    <property type="interactions" value="168"/>
</dbReference>
<dbReference type="OrthoDB" id="5376590at2759"/>
<evidence type="ECO:0000256" key="8">
    <source>
        <dbReference type="ARBA" id="ARBA00023027"/>
    </source>
</evidence>
<dbReference type="InterPro" id="IPR011992">
    <property type="entry name" value="EF-hand-dom_pair"/>
</dbReference>
<comment type="subcellular location">
    <subcellularLocation>
        <location evidence="1">Mitochondrion inner membrane</location>
        <topology evidence="1">Peripheral membrane protein</topology>
        <orientation evidence="1">Intermembrane side</orientation>
    </subcellularLocation>
</comment>
<keyword evidence="6" id="KW-0809">Transit peptide</keyword>
<evidence type="ECO:0000256" key="5">
    <source>
        <dbReference type="ARBA" id="ARBA00022837"/>
    </source>
</evidence>
<keyword evidence="12" id="KW-1185">Reference proteome</keyword>
<keyword evidence="7" id="KW-0560">Oxidoreductase</keyword>
<comment type="similarity">
    <text evidence="2">Belongs to the NADH dehydrogenase family.</text>
</comment>
<dbReference type="Proteomes" id="UP000008837">
    <property type="component" value="Unassembled WGS sequence"/>
</dbReference>